<evidence type="ECO:0000313" key="2">
    <source>
        <dbReference type="EMBL" id="GFO25713.1"/>
    </source>
</evidence>
<sequence>TDPSYFFSISRFVYPILCFVLSVAIGLSVSYLTGFQDPEKVDPWLIVPVFDVLFPLYYLPEPRREILRFGIDHTDKYEKLKAKRRLSKPEVTVSPDRSPRSLGVSISASFQRKLEGYIAHAPWNRVKENSDHESEL</sequence>
<comment type="caution">
    <text evidence="2">The sequence shown here is derived from an EMBL/GenBank/DDBJ whole genome shotgun (WGS) entry which is preliminary data.</text>
</comment>
<keyword evidence="1" id="KW-1133">Transmembrane helix</keyword>
<feature type="transmembrane region" description="Helical" evidence="1">
    <location>
        <begin position="12"/>
        <end position="32"/>
    </location>
</feature>
<evidence type="ECO:0000256" key="1">
    <source>
        <dbReference type="SAM" id="Phobius"/>
    </source>
</evidence>
<feature type="transmembrane region" description="Helical" evidence="1">
    <location>
        <begin position="44"/>
        <end position="60"/>
    </location>
</feature>
<dbReference type="Proteomes" id="UP000735302">
    <property type="component" value="Unassembled WGS sequence"/>
</dbReference>
<gene>
    <name evidence="2" type="ORF">PoB_005221800</name>
</gene>
<evidence type="ECO:0000313" key="3">
    <source>
        <dbReference type="Proteomes" id="UP000735302"/>
    </source>
</evidence>
<keyword evidence="1" id="KW-0812">Transmembrane</keyword>
<keyword evidence="3" id="KW-1185">Reference proteome</keyword>
<feature type="non-terminal residue" evidence="2">
    <location>
        <position position="1"/>
    </location>
</feature>
<dbReference type="AlphaFoldDB" id="A0AAV4C2T1"/>
<proteinExistence type="predicted"/>
<dbReference type="EMBL" id="BLXT01005772">
    <property type="protein sequence ID" value="GFO25713.1"/>
    <property type="molecule type" value="Genomic_DNA"/>
</dbReference>
<organism evidence="2 3">
    <name type="scientific">Plakobranchus ocellatus</name>
    <dbReference type="NCBI Taxonomy" id="259542"/>
    <lineage>
        <taxon>Eukaryota</taxon>
        <taxon>Metazoa</taxon>
        <taxon>Spiralia</taxon>
        <taxon>Lophotrochozoa</taxon>
        <taxon>Mollusca</taxon>
        <taxon>Gastropoda</taxon>
        <taxon>Heterobranchia</taxon>
        <taxon>Euthyneura</taxon>
        <taxon>Panpulmonata</taxon>
        <taxon>Sacoglossa</taxon>
        <taxon>Placobranchoidea</taxon>
        <taxon>Plakobranchidae</taxon>
        <taxon>Plakobranchus</taxon>
    </lineage>
</organism>
<reference evidence="2 3" key="1">
    <citation type="journal article" date="2021" name="Elife">
        <title>Chloroplast acquisition without the gene transfer in kleptoplastic sea slugs, Plakobranchus ocellatus.</title>
        <authorList>
            <person name="Maeda T."/>
            <person name="Takahashi S."/>
            <person name="Yoshida T."/>
            <person name="Shimamura S."/>
            <person name="Takaki Y."/>
            <person name="Nagai Y."/>
            <person name="Toyoda A."/>
            <person name="Suzuki Y."/>
            <person name="Arimoto A."/>
            <person name="Ishii H."/>
            <person name="Satoh N."/>
            <person name="Nishiyama T."/>
            <person name="Hasebe M."/>
            <person name="Maruyama T."/>
            <person name="Minagawa J."/>
            <person name="Obokata J."/>
            <person name="Shigenobu S."/>
        </authorList>
    </citation>
    <scope>NUCLEOTIDE SEQUENCE [LARGE SCALE GENOMIC DNA]</scope>
</reference>
<name>A0AAV4C2T1_9GAST</name>
<keyword evidence="1" id="KW-0472">Membrane</keyword>
<accession>A0AAV4C2T1</accession>
<protein>
    <submittedName>
        <fullName evidence="2">Sodium-coupled monocarboxylate transporter 2</fullName>
    </submittedName>
</protein>